<feature type="region of interest" description="Disordered" evidence="1">
    <location>
        <begin position="1"/>
        <end position="59"/>
    </location>
</feature>
<evidence type="ECO:0000313" key="2">
    <source>
        <dbReference type="EMBL" id="QCN94679.1"/>
    </source>
</evidence>
<reference evidence="2 3" key="1">
    <citation type="submission" date="2018-09" db="EMBL/GenBank/DDBJ databases">
        <title>Whole genome based analysis of evolution and adaptive divergence in Indian and Brazilian strains of Azospirillum brasilense.</title>
        <authorList>
            <person name="Singh C."/>
            <person name="Tripathi A.K."/>
        </authorList>
    </citation>
    <scope>NUCLEOTIDE SEQUENCE [LARGE SCALE GENOMIC DNA]</scope>
    <source>
        <strain evidence="2 3">MTCC4035</strain>
    </source>
</reference>
<accession>A0A4D8PJK8</accession>
<gene>
    <name evidence="2" type="ORF">D3093_05060</name>
</gene>
<protein>
    <submittedName>
        <fullName evidence="2">Uncharacterized protein</fullName>
    </submittedName>
</protein>
<dbReference type="EMBL" id="CP032321">
    <property type="protein sequence ID" value="QCN94679.1"/>
    <property type="molecule type" value="Genomic_DNA"/>
</dbReference>
<evidence type="ECO:0000313" key="3">
    <source>
        <dbReference type="Proteomes" id="UP000298595"/>
    </source>
</evidence>
<dbReference type="KEGG" id="aare:D3093_05060"/>
<evidence type="ECO:0000256" key="1">
    <source>
        <dbReference type="SAM" id="MobiDB-lite"/>
    </source>
</evidence>
<name>A0A4D8PJK8_9PROT</name>
<feature type="compositionally biased region" description="Low complexity" evidence="1">
    <location>
        <begin position="26"/>
        <end position="41"/>
    </location>
</feature>
<dbReference type="Proteomes" id="UP000298595">
    <property type="component" value="Chromosome"/>
</dbReference>
<organism evidence="2 3">
    <name type="scientific">Azospirillum argentinense</name>
    <dbReference type="NCBI Taxonomy" id="2970906"/>
    <lineage>
        <taxon>Bacteria</taxon>
        <taxon>Pseudomonadati</taxon>
        <taxon>Pseudomonadota</taxon>
        <taxon>Alphaproteobacteria</taxon>
        <taxon>Rhodospirillales</taxon>
        <taxon>Azospirillaceae</taxon>
        <taxon>Azospirillum</taxon>
    </lineage>
</organism>
<sequence>MTKSLSRLGRGWPEGPGEGRPRIRARILGSTLTLPPLRGGPLPLPGRERGVFTRARGSG</sequence>
<proteinExistence type="predicted"/>
<dbReference type="AlphaFoldDB" id="A0A4D8PJK8"/>